<protein>
    <submittedName>
        <fullName evidence="1">Uncharacterized protein</fullName>
    </submittedName>
</protein>
<dbReference type="EMBL" id="MU277192">
    <property type="protein sequence ID" value="KAI0066541.1"/>
    <property type="molecule type" value="Genomic_DNA"/>
</dbReference>
<evidence type="ECO:0000313" key="2">
    <source>
        <dbReference type="Proteomes" id="UP000814140"/>
    </source>
</evidence>
<dbReference type="Proteomes" id="UP000814140">
    <property type="component" value="Unassembled WGS sequence"/>
</dbReference>
<organism evidence="1 2">
    <name type="scientific">Artomyces pyxidatus</name>
    <dbReference type="NCBI Taxonomy" id="48021"/>
    <lineage>
        <taxon>Eukaryota</taxon>
        <taxon>Fungi</taxon>
        <taxon>Dikarya</taxon>
        <taxon>Basidiomycota</taxon>
        <taxon>Agaricomycotina</taxon>
        <taxon>Agaricomycetes</taxon>
        <taxon>Russulales</taxon>
        <taxon>Auriscalpiaceae</taxon>
        <taxon>Artomyces</taxon>
    </lineage>
</organism>
<feature type="non-terminal residue" evidence="1">
    <location>
        <position position="544"/>
    </location>
</feature>
<proteinExistence type="predicted"/>
<accession>A0ACB8TDN2</accession>
<gene>
    <name evidence="1" type="ORF">BV25DRAFT_1397382</name>
</gene>
<sequence length="544" mass="62159">MKFDALADYLRNAEDMAGMFVGPMPIDQFLEDFVPKSGEARPAAPIPFELPTQKDKYEDEFIRAMDATTLCPGLIFCNTKHTAGKEYYIDRKPDISVFRRTSQSDAPRSADEWREVELVVEVKQLDEDPFADPDTTLKSEDRKRYCFESSSTAASKARGQLISYAQAQFSCQFRTFSFSIILMGTFGRLIRWERGGAIVTELFDWTEDQDGLAEFLWRFTHLDDVERGRDDSVTKPTPDEITLARAALTLEIDSYPDGVPEILHKFRVCDDVTGQEHWFVAPLSSSHSNVLTGRATFGYVAYDLDRDICVYLKDSWRIALPEMTPEGEIYRRLHQHNVPNIADFRCAGDVQWQTGFAPKKAISHMQATVTHFYRNEHWACYSRTLIPHIHYRLSLDTIGRPLKTFKSTKQLCSAIRDAIQAHASAVTDAMVLHRDISAGNILFDKDGKGVLIDWDMSKIIDPAVADNRRQSWRTGTWQFISAARLLNPDKVHEVSDDLESFVHVLLYHLLLYRRTSFTDAVGLGQRLYQLFDEGNEIDDRKYGG</sequence>
<evidence type="ECO:0000313" key="1">
    <source>
        <dbReference type="EMBL" id="KAI0066541.1"/>
    </source>
</evidence>
<reference evidence="1" key="1">
    <citation type="submission" date="2021-03" db="EMBL/GenBank/DDBJ databases">
        <authorList>
            <consortium name="DOE Joint Genome Institute"/>
            <person name="Ahrendt S."/>
            <person name="Looney B.P."/>
            <person name="Miyauchi S."/>
            <person name="Morin E."/>
            <person name="Drula E."/>
            <person name="Courty P.E."/>
            <person name="Chicoki N."/>
            <person name="Fauchery L."/>
            <person name="Kohler A."/>
            <person name="Kuo A."/>
            <person name="Labutti K."/>
            <person name="Pangilinan J."/>
            <person name="Lipzen A."/>
            <person name="Riley R."/>
            <person name="Andreopoulos W."/>
            <person name="He G."/>
            <person name="Johnson J."/>
            <person name="Barry K.W."/>
            <person name="Grigoriev I.V."/>
            <person name="Nagy L."/>
            <person name="Hibbett D."/>
            <person name="Henrissat B."/>
            <person name="Matheny P.B."/>
            <person name="Labbe J."/>
            <person name="Martin F."/>
        </authorList>
    </citation>
    <scope>NUCLEOTIDE SEQUENCE</scope>
    <source>
        <strain evidence="1">HHB10654</strain>
    </source>
</reference>
<keyword evidence="2" id="KW-1185">Reference proteome</keyword>
<reference evidence="1" key="2">
    <citation type="journal article" date="2022" name="New Phytol.">
        <title>Evolutionary transition to the ectomycorrhizal habit in the genomes of a hyperdiverse lineage of mushroom-forming fungi.</title>
        <authorList>
            <person name="Looney B."/>
            <person name="Miyauchi S."/>
            <person name="Morin E."/>
            <person name="Drula E."/>
            <person name="Courty P.E."/>
            <person name="Kohler A."/>
            <person name="Kuo A."/>
            <person name="LaButti K."/>
            <person name="Pangilinan J."/>
            <person name="Lipzen A."/>
            <person name="Riley R."/>
            <person name="Andreopoulos W."/>
            <person name="He G."/>
            <person name="Johnson J."/>
            <person name="Nolan M."/>
            <person name="Tritt A."/>
            <person name="Barry K.W."/>
            <person name="Grigoriev I.V."/>
            <person name="Nagy L.G."/>
            <person name="Hibbett D."/>
            <person name="Henrissat B."/>
            <person name="Matheny P.B."/>
            <person name="Labbe J."/>
            <person name="Martin F.M."/>
        </authorList>
    </citation>
    <scope>NUCLEOTIDE SEQUENCE</scope>
    <source>
        <strain evidence="1">HHB10654</strain>
    </source>
</reference>
<comment type="caution">
    <text evidence="1">The sequence shown here is derived from an EMBL/GenBank/DDBJ whole genome shotgun (WGS) entry which is preliminary data.</text>
</comment>
<name>A0ACB8TDN2_9AGAM</name>